<dbReference type="eggNOG" id="COG0456">
    <property type="taxonomic scope" value="Bacteria"/>
</dbReference>
<keyword evidence="5" id="KW-1185">Reference proteome</keyword>
<reference evidence="4 5" key="1">
    <citation type="journal article" date="2012" name="Genome Biol. Evol.">
        <title>Genome Sequence of the Mesophilic Thermotogales Bacterium Mesotoga prima MesG1.Ag.4.2 Reveals the Largest Thermotogales Genome To Date.</title>
        <authorList>
            <person name="Zhaxybayeva O."/>
            <person name="Swithers K.S."/>
            <person name="Foght J."/>
            <person name="Green A.G."/>
            <person name="Bruce D."/>
            <person name="Detter C."/>
            <person name="Han S."/>
            <person name="Teshima H."/>
            <person name="Han J."/>
            <person name="Woyke T."/>
            <person name="Pitluck S."/>
            <person name="Nolan M."/>
            <person name="Ivanova N."/>
            <person name="Pati A."/>
            <person name="Land M.L."/>
            <person name="Dlutek M."/>
            <person name="Doolittle W.F."/>
            <person name="Noll K.M."/>
            <person name="Nesbo C.L."/>
        </authorList>
    </citation>
    <scope>NUCLEOTIDE SEQUENCE [LARGE SCALE GENOMIC DNA]</scope>
    <source>
        <strain evidence="5">mesG1.Ag.4.2</strain>
    </source>
</reference>
<dbReference type="SUPFAM" id="SSF55729">
    <property type="entry name" value="Acyl-CoA N-acyltransferases (Nat)"/>
    <property type="match status" value="1"/>
</dbReference>
<dbReference type="AlphaFoldDB" id="I2F6H6"/>
<name>I2F6H6_9BACT</name>
<dbReference type="KEGG" id="mpg:Theba_1879"/>
<keyword evidence="1 4" id="KW-0808">Transferase</keyword>
<evidence type="ECO:0000256" key="2">
    <source>
        <dbReference type="ARBA" id="ARBA00023315"/>
    </source>
</evidence>
<dbReference type="Proteomes" id="UP000002881">
    <property type="component" value="Chromosome"/>
</dbReference>
<evidence type="ECO:0000256" key="1">
    <source>
        <dbReference type="ARBA" id="ARBA00022679"/>
    </source>
</evidence>
<dbReference type="PANTHER" id="PTHR43420">
    <property type="entry name" value="ACETYLTRANSFERASE"/>
    <property type="match status" value="1"/>
</dbReference>
<dbReference type="InterPro" id="IPR016181">
    <property type="entry name" value="Acyl_CoA_acyltransferase"/>
</dbReference>
<dbReference type="InterPro" id="IPR050680">
    <property type="entry name" value="YpeA/RimI_acetyltransf"/>
</dbReference>
<organism evidence="4 5">
    <name type="scientific">Mesotoga prima MesG1.Ag.4.2</name>
    <dbReference type="NCBI Taxonomy" id="660470"/>
    <lineage>
        <taxon>Bacteria</taxon>
        <taxon>Thermotogati</taxon>
        <taxon>Thermotogota</taxon>
        <taxon>Thermotogae</taxon>
        <taxon>Kosmotogales</taxon>
        <taxon>Kosmotogaceae</taxon>
        <taxon>Mesotoga</taxon>
    </lineage>
</organism>
<dbReference type="STRING" id="660470.Theba_1879"/>
<evidence type="ECO:0000313" key="5">
    <source>
        <dbReference type="Proteomes" id="UP000002881"/>
    </source>
</evidence>
<protein>
    <submittedName>
        <fullName evidence="4">Acetyltransferase</fullName>
    </submittedName>
</protein>
<dbReference type="InterPro" id="IPR056935">
    <property type="entry name" value="Rv0428c-like_C"/>
</dbReference>
<dbReference type="Gene3D" id="3.40.630.30">
    <property type="match status" value="1"/>
</dbReference>
<accession>I2F6H6</accession>
<dbReference type="Pfam" id="PF24553">
    <property type="entry name" value="Rv0428c_C"/>
    <property type="match status" value="1"/>
</dbReference>
<sequence length="250" mass="28556">MIGGNMSRIRRLEEISLNSWPAGYTKFLDGWVLRYAGGYTNRSNSVYPIYDGFEPLEQKIEEASRFYKSKGLRTMFKLTADSKPAGLNSVLKEMGFEERDRALVMTRAIGSEPHDLSDADVASRPEEEWLELFFSLNSRARENQAWARKLLSMLLPGSPFIILRKRGIAVGCGFAVIESNHVGLFGIAVRESERRKGYGREITEKLLELGRQRGAETAYLQVDKPNESAISLYSKIGFREEYQYWYRVGE</sequence>
<dbReference type="PROSITE" id="PS51186">
    <property type="entry name" value="GNAT"/>
    <property type="match status" value="1"/>
</dbReference>
<proteinExistence type="predicted"/>
<dbReference type="GO" id="GO:0016747">
    <property type="term" value="F:acyltransferase activity, transferring groups other than amino-acyl groups"/>
    <property type="evidence" value="ECO:0007669"/>
    <property type="project" value="InterPro"/>
</dbReference>
<dbReference type="InterPro" id="IPR000182">
    <property type="entry name" value="GNAT_dom"/>
</dbReference>
<gene>
    <name evidence="4" type="ORF">Theba_1879</name>
</gene>
<evidence type="ECO:0000259" key="3">
    <source>
        <dbReference type="PROSITE" id="PS51186"/>
    </source>
</evidence>
<dbReference type="HOGENOM" id="CLU_048109_0_1_0"/>
<feature type="domain" description="N-acetyltransferase" evidence="3">
    <location>
        <begin position="121"/>
        <end position="250"/>
    </location>
</feature>
<evidence type="ECO:0000313" key="4">
    <source>
        <dbReference type="EMBL" id="AFK07529.1"/>
    </source>
</evidence>
<dbReference type="CDD" id="cd04301">
    <property type="entry name" value="NAT_SF"/>
    <property type="match status" value="1"/>
</dbReference>
<dbReference type="PANTHER" id="PTHR43420:SF44">
    <property type="entry name" value="ACETYLTRANSFERASE YPEA"/>
    <property type="match status" value="1"/>
</dbReference>
<dbReference type="EMBL" id="CP003532">
    <property type="protein sequence ID" value="AFK07529.1"/>
    <property type="molecule type" value="Genomic_DNA"/>
</dbReference>
<keyword evidence="2" id="KW-0012">Acyltransferase</keyword>